<dbReference type="AlphaFoldDB" id="A0A4Q1RD61"/>
<accession>A0A4Q1RD61</accession>
<organism evidence="3 4">
    <name type="scientific">Blautia faecicola</name>
    <dbReference type="NCBI Taxonomy" id="2509240"/>
    <lineage>
        <taxon>Bacteria</taxon>
        <taxon>Bacillati</taxon>
        <taxon>Bacillota</taxon>
        <taxon>Clostridia</taxon>
        <taxon>Lachnospirales</taxon>
        <taxon>Lachnospiraceae</taxon>
        <taxon>Blautia</taxon>
    </lineage>
</organism>
<sequence length="146" mass="16340">MSDAQKAQLLQNISLVLAVLGILLVIVAILLLISANGGFSGVREVWRKRRQNLGVKGNAGEKRSERKQKADHKKRQKSTEKAGESHTQPLTAKTKKEKEAVLDEHDQTEKGTDGDETTALKNPVKQKQFTIIEIILYTHDEKTKEE</sequence>
<keyword evidence="4" id="KW-1185">Reference proteome</keyword>
<evidence type="ECO:0000256" key="2">
    <source>
        <dbReference type="SAM" id="Phobius"/>
    </source>
</evidence>
<dbReference type="EMBL" id="SDKC01000002">
    <property type="protein sequence ID" value="RXS72578.1"/>
    <property type="molecule type" value="Genomic_DNA"/>
</dbReference>
<feature type="compositionally biased region" description="Basic and acidic residues" evidence="1">
    <location>
        <begin position="59"/>
        <end position="68"/>
    </location>
</feature>
<feature type="transmembrane region" description="Helical" evidence="2">
    <location>
        <begin position="12"/>
        <end position="39"/>
    </location>
</feature>
<proteinExistence type="predicted"/>
<feature type="region of interest" description="Disordered" evidence="1">
    <location>
        <begin position="50"/>
        <end position="123"/>
    </location>
</feature>
<feature type="compositionally biased region" description="Basic and acidic residues" evidence="1">
    <location>
        <begin position="94"/>
        <end position="113"/>
    </location>
</feature>
<reference evidence="3 4" key="1">
    <citation type="submission" date="2019-01" db="EMBL/GenBank/DDBJ databases">
        <title>Blautia sp. nov. KGMB01111 isolated human feces.</title>
        <authorList>
            <person name="Park J.-E."/>
            <person name="Kim J.-S."/>
            <person name="Park S.-H."/>
        </authorList>
    </citation>
    <scope>NUCLEOTIDE SEQUENCE [LARGE SCALE GENOMIC DNA]</scope>
    <source>
        <strain evidence="3 4">KGMB01111</strain>
    </source>
</reference>
<dbReference type="Proteomes" id="UP000290106">
    <property type="component" value="Unassembled WGS sequence"/>
</dbReference>
<keyword evidence="2" id="KW-1133">Transmembrane helix</keyword>
<gene>
    <name evidence="3" type="ORF">ETP43_16500</name>
</gene>
<comment type="caution">
    <text evidence="3">The sequence shown here is derived from an EMBL/GenBank/DDBJ whole genome shotgun (WGS) entry which is preliminary data.</text>
</comment>
<evidence type="ECO:0000313" key="4">
    <source>
        <dbReference type="Proteomes" id="UP000290106"/>
    </source>
</evidence>
<keyword evidence="2" id="KW-0472">Membrane</keyword>
<dbReference type="RefSeq" id="WP_129259694.1">
    <property type="nucleotide sequence ID" value="NZ_SDKC01000002.1"/>
</dbReference>
<name>A0A4Q1RD61_9FIRM</name>
<evidence type="ECO:0000313" key="3">
    <source>
        <dbReference type="EMBL" id="RXS72578.1"/>
    </source>
</evidence>
<evidence type="ECO:0000256" key="1">
    <source>
        <dbReference type="SAM" id="MobiDB-lite"/>
    </source>
</evidence>
<protein>
    <submittedName>
        <fullName evidence="3">DUF3899 domain-containing protein</fullName>
    </submittedName>
</protein>
<keyword evidence="2" id="KW-0812">Transmembrane</keyword>